<protein>
    <submittedName>
        <fullName evidence="2">Uncharacterized protein</fullName>
    </submittedName>
</protein>
<evidence type="ECO:0000313" key="3">
    <source>
        <dbReference type="Proteomes" id="UP001286313"/>
    </source>
</evidence>
<dbReference type="Proteomes" id="UP001286313">
    <property type="component" value="Unassembled WGS sequence"/>
</dbReference>
<comment type="caution">
    <text evidence="2">The sequence shown here is derived from an EMBL/GenBank/DDBJ whole genome shotgun (WGS) entry which is preliminary data.</text>
</comment>
<dbReference type="EMBL" id="JAWQEG010000322">
    <property type="protein sequence ID" value="KAK3891644.1"/>
    <property type="molecule type" value="Genomic_DNA"/>
</dbReference>
<dbReference type="AlphaFoldDB" id="A0AAE1GEM7"/>
<evidence type="ECO:0000256" key="1">
    <source>
        <dbReference type="SAM" id="MobiDB-lite"/>
    </source>
</evidence>
<reference evidence="2" key="1">
    <citation type="submission" date="2023-10" db="EMBL/GenBank/DDBJ databases">
        <title>Genome assemblies of two species of porcelain crab, Petrolisthes cinctipes and Petrolisthes manimaculis (Anomura: Porcellanidae).</title>
        <authorList>
            <person name="Angst P."/>
        </authorList>
    </citation>
    <scope>NUCLEOTIDE SEQUENCE</scope>
    <source>
        <strain evidence="2">PB745_01</strain>
        <tissue evidence="2">Gill</tissue>
    </source>
</reference>
<evidence type="ECO:0000313" key="2">
    <source>
        <dbReference type="EMBL" id="KAK3891644.1"/>
    </source>
</evidence>
<organism evidence="2 3">
    <name type="scientific">Petrolisthes cinctipes</name>
    <name type="common">Flat porcelain crab</name>
    <dbReference type="NCBI Taxonomy" id="88211"/>
    <lineage>
        <taxon>Eukaryota</taxon>
        <taxon>Metazoa</taxon>
        <taxon>Ecdysozoa</taxon>
        <taxon>Arthropoda</taxon>
        <taxon>Crustacea</taxon>
        <taxon>Multicrustacea</taxon>
        <taxon>Malacostraca</taxon>
        <taxon>Eumalacostraca</taxon>
        <taxon>Eucarida</taxon>
        <taxon>Decapoda</taxon>
        <taxon>Pleocyemata</taxon>
        <taxon>Anomura</taxon>
        <taxon>Galatheoidea</taxon>
        <taxon>Porcellanidae</taxon>
        <taxon>Petrolisthes</taxon>
    </lineage>
</organism>
<keyword evidence="3" id="KW-1185">Reference proteome</keyword>
<accession>A0AAE1GEM7</accession>
<feature type="region of interest" description="Disordered" evidence="1">
    <location>
        <begin position="1"/>
        <end position="23"/>
    </location>
</feature>
<sequence length="92" mass="10193">MESVNEGGKGEYEERKETTKGKVKNEIGWAQRESKVEARQRTSSLLAVSASTELVEWCLAGPDDSPASACCPWEGEERGMVLDCNGERKEKE</sequence>
<feature type="compositionally biased region" description="Basic and acidic residues" evidence="1">
    <location>
        <begin position="8"/>
        <end position="23"/>
    </location>
</feature>
<proteinExistence type="predicted"/>
<gene>
    <name evidence="2" type="ORF">Pcinc_004491</name>
</gene>
<name>A0AAE1GEM7_PETCI</name>